<accession>A0ABS7UXN2</accession>
<reference evidence="2" key="1">
    <citation type="submission" date="2024-05" db="EMBL/GenBank/DDBJ databases">
        <title>Metabacillus sp. nov., isolated from the rhizosphere soil of tomato plants.</title>
        <authorList>
            <person name="Ma R."/>
        </authorList>
    </citation>
    <scope>NUCLEOTIDE SEQUENCE</scope>
    <source>
        <strain evidence="2">DBTR6</strain>
    </source>
</reference>
<protein>
    <submittedName>
        <fullName evidence="2">Uncharacterized protein</fullName>
    </submittedName>
</protein>
<comment type="caution">
    <text evidence="2">The sequence shown here is derived from an EMBL/GenBank/DDBJ whole genome shotgun (WGS) entry which is preliminary data.</text>
</comment>
<keyword evidence="3" id="KW-1185">Reference proteome</keyword>
<organism evidence="2 3">
    <name type="scientific">Metabacillus rhizolycopersici</name>
    <dbReference type="NCBI Taxonomy" id="2875709"/>
    <lineage>
        <taxon>Bacteria</taxon>
        <taxon>Bacillati</taxon>
        <taxon>Bacillota</taxon>
        <taxon>Bacilli</taxon>
        <taxon>Bacillales</taxon>
        <taxon>Bacillaceae</taxon>
        <taxon>Metabacillus</taxon>
    </lineage>
</organism>
<name>A0ABS7UXN2_9BACI</name>
<feature type="transmembrane region" description="Helical" evidence="1">
    <location>
        <begin position="31"/>
        <end position="50"/>
    </location>
</feature>
<dbReference type="Proteomes" id="UP001165287">
    <property type="component" value="Unassembled WGS sequence"/>
</dbReference>
<dbReference type="EMBL" id="JAIQUM010000067">
    <property type="protein sequence ID" value="MBZ5752763.1"/>
    <property type="molecule type" value="Genomic_DNA"/>
</dbReference>
<gene>
    <name evidence="2" type="ORF">K9V48_21615</name>
</gene>
<sequence length="67" mass="7658">MMVNKWITSYVGLLFFVCGVLFWITGKTLKLVVFLFTVIIALFVYAICYYSGKLLKGRVVPIFARKG</sequence>
<evidence type="ECO:0000313" key="3">
    <source>
        <dbReference type="Proteomes" id="UP001165287"/>
    </source>
</evidence>
<keyword evidence="1" id="KW-0812">Transmembrane</keyword>
<feature type="transmembrane region" description="Helical" evidence="1">
    <location>
        <begin position="7"/>
        <end position="25"/>
    </location>
</feature>
<evidence type="ECO:0000256" key="1">
    <source>
        <dbReference type="SAM" id="Phobius"/>
    </source>
</evidence>
<evidence type="ECO:0000313" key="2">
    <source>
        <dbReference type="EMBL" id="MBZ5752763.1"/>
    </source>
</evidence>
<keyword evidence="1" id="KW-0472">Membrane</keyword>
<dbReference type="RefSeq" id="WP_224141211.1">
    <property type="nucleotide sequence ID" value="NZ_JAIQUM010000067.1"/>
</dbReference>
<proteinExistence type="predicted"/>
<keyword evidence="1" id="KW-1133">Transmembrane helix</keyword>